<dbReference type="VEuPathDB" id="FungiDB:SPRG_21097"/>
<dbReference type="GO" id="GO:0016432">
    <property type="term" value="F:tRNA-uridine aminocarboxypropyltransferase activity"/>
    <property type="evidence" value="ECO:0007669"/>
    <property type="project" value="UniProtKB-EC"/>
</dbReference>
<dbReference type="RefSeq" id="XP_012206566.1">
    <property type="nucleotide sequence ID" value="XM_012351176.1"/>
</dbReference>
<evidence type="ECO:0000256" key="5">
    <source>
        <dbReference type="ARBA" id="ARBA00034489"/>
    </source>
</evidence>
<dbReference type="EMBL" id="KK583263">
    <property type="protein sequence ID" value="KDO22748.1"/>
    <property type="molecule type" value="Genomic_DNA"/>
</dbReference>
<keyword evidence="2" id="KW-0808">Transferase</keyword>
<keyword evidence="3" id="KW-0949">S-adenosyl-L-methionine</keyword>
<dbReference type="SMART" id="SM01144">
    <property type="entry name" value="DTW"/>
    <property type="match status" value="1"/>
</dbReference>
<dbReference type="Proteomes" id="UP000030745">
    <property type="component" value="Unassembled WGS sequence"/>
</dbReference>
<evidence type="ECO:0000259" key="7">
    <source>
        <dbReference type="SMART" id="SM01144"/>
    </source>
</evidence>
<proteinExistence type="inferred from homology"/>
<name>A0A067BWW9_SAPPC</name>
<dbReference type="AlphaFoldDB" id="A0A067BWW9"/>
<reference evidence="8 9" key="1">
    <citation type="journal article" date="2013" name="PLoS Genet.">
        <title>Distinctive expansion of potential virulence genes in the genome of the oomycete fish pathogen Saprolegnia parasitica.</title>
        <authorList>
            <person name="Jiang R.H."/>
            <person name="de Bruijn I."/>
            <person name="Haas B.J."/>
            <person name="Belmonte R."/>
            <person name="Lobach L."/>
            <person name="Christie J."/>
            <person name="van den Ackerveken G."/>
            <person name="Bottin A."/>
            <person name="Bulone V."/>
            <person name="Diaz-Moreno S.M."/>
            <person name="Dumas B."/>
            <person name="Fan L."/>
            <person name="Gaulin E."/>
            <person name="Govers F."/>
            <person name="Grenville-Briggs L.J."/>
            <person name="Horner N.R."/>
            <person name="Levin J.Z."/>
            <person name="Mammella M."/>
            <person name="Meijer H.J."/>
            <person name="Morris P."/>
            <person name="Nusbaum C."/>
            <person name="Oome S."/>
            <person name="Phillips A.J."/>
            <person name="van Rooyen D."/>
            <person name="Rzeszutek E."/>
            <person name="Saraiva M."/>
            <person name="Secombes C.J."/>
            <person name="Seidl M.F."/>
            <person name="Snel B."/>
            <person name="Stassen J.H."/>
            <person name="Sykes S."/>
            <person name="Tripathy S."/>
            <person name="van den Berg H."/>
            <person name="Vega-Arreguin J.C."/>
            <person name="Wawra S."/>
            <person name="Young S.K."/>
            <person name="Zeng Q."/>
            <person name="Dieguez-Uribeondo J."/>
            <person name="Russ C."/>
            <person name="Tyler B.M."/>
            <person name="van West P."/>
        </authorList>
    </citation>
    <scope>NUCLEOTIDE SEQUENCE [LARGE SCALE GENOMIC DNA]</scope>
    <source>
        <strain evidence="8 9">CBS 223.65</strain>
    </source>
</reference>
<dbReference type="KEGG" id="spar:SPRG_21097"/>
<dbReference type="GO" id="GO:0008033">
    <property type="term" value="P:tRNA processing"/>
    <property type="evidence" value="ECO:0007669"/>
    <property type="project" value="UniProtKB-KW"/>
</dbReference>
<evidence type="ECO:0000313" key="8">
    <source>
        <dbReference type="EMBL" id="KDO22748.1"/>
    </source>
</evidence>
<dbReference type="EC" id="2.5.1.25" evidence="1"/>
<evidence type="ECO:0000313" key="9">
    <source>
        <dbReference type="Proteomes" id="UP000030745"/>
    </source>
</evidence>
<gene>
    <name evidence="8" type="ORF">SPRG_21097</name>
</gene>
<dbReference type="PANTHER" id="PTHR21392:SF0">
    <property type="entry name" value="TRNA-URIDINE AMINOCARBOXYPROPYLTRANSFERASE 2"/>
    <property type="match status" value="1"/>
</dbReference>
<comment type="catalytic activity">
    <reaction evidence="6">
        <text>a uridine in tRNA + S-adenosyl-L-methionine = a 3-[(3S)-3-amino-3-carboxypropyl]uridine in tRNA + S-methyl-5'-thioadenosine + H(+)</text>
        <dbReference type="Rhea" id="RHEA:62432"/>
        <dbReference type="Rhea" id="RHEA-COMP:13339"/>
        <dbReference type="Rhea" id="RHEA-COMP:16092"/>
        <dbReference type="ChEBI" id="CHEBI:15378"/>
        <dbReference type="ChEBI" id="CHEBI:17509"/>
        <dbReference type="ChEBI" id="CHEBI:59789"/>
        <dbReference type="ChEBI" id="CHEBI:65315"/>
        <dbReference type="ChEBI" id="CHEBI:82930"/>
        <dbReference type="EC" id="2.5.1.25"/>
    </reaction>
</comment>
<dbReference type="PANTHER" id="PTHR21392">
    <property type="entry name" value="TRNA-URIDINE AMINOCARBOXYPROPYLTRANSFERASE 2"/>
    <property type="match status" value="1"/>
</dbReference>
<evidence type="ECO:0000256" key="2">
    <source>
        <dbReference type="ARBA" id="ARBA00022679"/>
    </source>
</evidence>
<evidence type="ECO:0000256" key="4">
    <source>
        <dbReference type="ARBA" id="ARBA00022694"/>
    </source>
</evidence>
<sequence length="295" mass="32094">MAQREVCIGCDRPPCVCYCDLLPSPRLSPGFRIHCVQHPNEAKRKALSSVPLLAHALDNFTLEVADVASAPPPDDRRQRVLLFPGPTATLLSPRAIANLELVVVDGTWKEAKRIVHMSPSLQALPRVLIACDSASLYGTLRKEPKDGCVSTLEAVAQAITVLSGDAAIQATLLSLFGSVVGRQTAYVDAGKQANAAYYNGVPKPERTRTLACAKVVDEAMDADVREYVFYMTETRLDGSSRWHLVGDAFRSTYSAAMRLCVESNIARKRGDRIGVVLKATYEKRSASTYVPSVES</sequence>
<comment type="similarity">
    <text evidence="5">Belongs to the TDD superfamily. DTWD2 family.</text>
</comment>
<dbReference type="OrthoDB" id="408541at2759"/>
<dbReference type="Pfam" id="PF03942">
    <property type="entry name" value="DTW"/>
    <property type="match status" value="1"/>
</dbReference>
<feature type="domain" description="DTW" evidence="7">
    <location>
        <begin position="3"/>
        <end position="188"/>
    </location>
</feature>
<accession>A0A067BWW9</accession>
<dbReference type="GeneID" id="24141990"/>
<evidence type="ECO:0000256" key="1">
    <source>
        <dbReference type="ARBA" id="ARBA00012386"/>
    </source>
</evidence>
<keyword evidence="4" id="KW-0819">tRNA processing</keyword>
<dbReference type="InterPro" id="IPR005636">
    <property type="entry name" value="DTW"/>
</dbReference>
<keyword evidence="9" id="KW-1185">Reference proteome</keyword>
<dbReference type="OMA" id="EARERCM"/>
<evidence type="ECO:0000256" key="6">
    <source>
        <dbReference type="ARBA" id="ARBA00048718"/>
    </source>
</evidence>
<dbReference type="STRING" id="695850.A0A067BWW9"/>
<protein>
    <recommendedName>
        <fullName evidence="1">tRNA-uridine aminocarboxypropyltransferase</fullName>
        <ecNumber evidence="1">2.5.1.25</ecNumber>
    </recommendedName>
</protein>
<organism evidence="8 9">
    <name type="scientific">Saprolegnia parasitica (strain CBS 223.65)</name>
    <dbReference type="NCBI Taxonomy" id="695850"/>
    <lineage>
        <taxon>Eukaryota</taxon>
        <taxon>Sar</taxon>
        <taxon>Stramenopiles</taxon>
        <taxon>Oomycota</taxon>
        <taxon>Saprolegniomycetes</taxon>
        <taxon>Saprolegniales</taxon>
        <taxon>Saprolegniaceae</taxon>
        <taxon>Saprolegnia</taxon>
    </lineage>
</organism>
<evidence type="ECO:0000256" key="3">
    <source>
        <dbReference type="ARBA" id="ARBA00022691"/>
    </source>
</evidence>
<dbReference type="InterPro" id="IPR039262">
    <property type="entry name" value="DTWD2/TAPT"/>
</dbReference>